<dbReference type="CDD" id="cd04732">
    <property type="entry name" value="HisA"/>
    <property type="match status" value="1"/>
</dbReference>
<dbReference type="InterPro" id="IPR006062">
    <property type="entry name" value="His_biosynth"/>
</dbReference>
<dbReference type="GO" id="GO:0000162">
    <property type="term" value="P:L-tryptophan biosynthetic process"/>
    <property type="evidence" value="ECO:0007669"/>
    <property type="project" value="TreeGrafter"/>
</dbReference>
<dbReference type="InterPro" id="IPR023016">
    <property type="entry name" value="HisA/PriA"/>
</dbReference>
<evidence type="ECO:0000313" key="11">
    <source>
        <dbReference type="EMBL" id="CAB5057687.1"/>
    </source>
</evidence>
<name>A0A6J7QTV1_9ZZZZ</name>
<dbReference type="GO" id="GO:0003949">
    <property type="term" value="F:1-(5-phosphoribosyl)-5-[(5-phosphoribosylamino)methylideneamino]imidazole-4-carboxamide isomerase activity"/>
    <property type="evidence" value="ECO:0007669"/>
    <property type="project" value="UniProtKB-EC"/>
</dbReference>
<keyword evidence="7" id="KW-0028">Amino-acid biosynthesis</keyword>
<evidence type="ECO:0000256" key="4">
    <source>
        <dbReference type="ARBA" id="ARBA00009667"/>
    </source>
</evidence>
<dbReference type="SUPFAM" id="SSF51366">
    <property type="entry name" value="Ribulose-phoshate binding barrel"/>
    <property type="match status" value="1"/>
</dbReference>
<gene>
    <name evidence="10" type="ORF">UFOPK4098_00822</name>
    <name evidence="11" type="ORF">UFOPK4347_00039</name>
</gene>
<sequence length="245" mass="25296">MSNFIVYPAIDLRAGNVVRLRQGDYADETIYGDDPVSVATSFINAGAQWVHMVDLDAAKGGDAINRPVIAAVAKALQGRAHVQVGGGVRSVADAEVLKALGVQRVVMGSAAVRTPRLVEEVTQRIDVEVAVGLDHRGGFLATDGWTTTSSVALSEALHWYPTASCAVVTDISRDGMLSGSDVEGLRAAGTISPLPLIASGGIGTLSDISALLNISGVSGVITGKAIYENRFTVAEAIAAANAGRQ</sequence>
<evidence type="ECO:0000313" key="10">
    <source>
        <dbReference type="EMBL" id="CAB5020276.1"/>
    </source>
</evidence>
<evidence type="ECO:0000256" key="1">
    <source>
        <dbReference type="ARBA" id="ARBA00000901"/>
    </source>
</evidence>
<evidence type="ECO:0000256" key="6">
    <source>
        <dbReference type="ARBA" id="ARBA00022490"/>
    </source>
</evidence>
<evidence type="ECO:0000256" key="3">
    <source>
        <dbReference type="ARBA" id="ARBA00005133"/>
    </source>
</evidence>
<evidence type="ECO:0000256" key="8">
    <source>
        <dbReference type="ARBA" id="ARBA00023102"/>
    </source>
</evidence>
<keyword evidence="8" id="KW-0368">Histidine biosynthesis</keyword>
<evidence type="ECO:0000256" key="7">
    <source>
        <dbReference type="ARBA" id="ARBA00022605"/>
    </source>
</evidence>
<organism evidence="10">
    <name type="scientific">freshwater metagenome</name>
    <dbReference type="NCBI Taxonomy" id="449393"/>
    <lineage>
        <taxon>unclassified sequences</taxon>
        <taxon>metagenomes</taxon>
        <taxon>ecological metagenomes</taxon>
    </lineage>
</organism>
<comment type="catalytic activity">
    <reaction evidence="1">
        <text>1-(5-phospho-beta-D-ribosyl)-5-[(5-phospho-beta-D-ribosylamino)methylideneamino]imidazole-4-carboxamide = 5-[(5-phospho-1-deoxy-D-ribulos-1-ylimino)methylamino]-1-(5-phospho-beta-D-ribosyl)imidazole-4-carboxamide</text>
        <dbReference type="Rhea" id="RHEA:15469"/>
        <dbReference type="ChEBI" id="CHEBI:58435"/>
        <dbReference type="ChEBI" id="CHEBI:58525"/>
        <dbReference type="EC" id="5.3.1.16"/>
    </reaction>
</comment>
<keyword evidence="9" id="KW-0413">Isomerase</keyword>
<comment type="similarity">
    <text evidence="4">Belongs to the HisA/HisF family.</text>
</comment>
<dbReference type="EMBL" id="CAFBPN010000036">
    <property type="protein sequence ID" value="CAB5020276.1"/>
    <property type="molecule type" value="Genomic_DNA"/>
</dbReference>
<dbReference type="EMBL" id="CAFBQU010000001">
    <property type="protein sequence ID" value="CAB5057687.1"/>
    <property type="molecule type" value="Genomic_DNA"/>
</dbReference>
<evidence type="ECO:0000256" key="9">
    <source>
        <dbReference type="ARBA" id="ARBA00023235"/>
    </source>
</evidence>
<protein>
    <recommendedName>
        <fullName evidence="5">1-(5-phosphoribosyl)-5-[(5-phosphoribosylamino)methylideneamino]imidazole-4-carboxamideisomerase</fullName>
        <ecNumber evidence="5">5.3.1.16</ecNumber>
    </recommendedName>
</protein>
<dbReference type="GO" id="GO:0005737">
    <property type="term" value="C:cytoplasm"/>
    <property type="evidence" value="ECO:0007669"/>
    <property type="project" value="UniProtKB-SubCell"/>
</dbReference>
<dbReference type="EC" id="5.3.1.16" evidence="5"/>
<dbReference type="InterPro" id="IPR013785">
    <property type="entry name" value="Aldolase_TIM"/>
</dbReference>
<dbReference type="HAMAP" id="MF_01014">
    <property type="entry name" value="HisA"/>
    <property type="match status" value="1"/>
</dbReference>
<dbReference type="AlphaFoldDB" id="A0A6J7QTV1"/>
<evidence type="ECO:0000256" key="5">
    <source>
        <dbReference type="ARBA" id="ARBA00012550"/>
    </source>
</evidence>
<evidence type="ECO:0000256" key="2">
    <source>
        <dbReference type="ARBA" id="ARBA00004496"/>
    </source>
</evidence>
<proteinExistence type="inferred from homology"/>
<reference evidence="10" key="1">
    <citation type="submission" date="2020-05" db="EMBL/GenBank/DDBJ databases">
        <authorList>
            <person name="Chiriac C."/>
            <person name="Salcher M."/>
            <person name="Ghai R."/>
            <person name="Kavagutti S V."/>
        </authorList>
    </citation>
    <scope>NUCLEOTIDE SEQUENCE</scope>
</reference>
<dbReference type="PANTHER" id="PTHR43090:SF2">
    <property type="entry name" value="1-(5-PHOSPHORIBOSYL)-5-[(5-PHOSPHORIBOSYLAMINO)METHYLIDENEAMINO] IMIDAZOLE-4-CARBOXAMIDE ISOMERASE"/>
    <property type="match status" value="1"/>
</dbReference>
<dbReference type="UniPathway" id="UPA00031">
    <property type="reaction ID" value="UER00009"/>
</dbReference>
<dbReference type="GO" id="GO:0000105">
    <property type="term" value="P:L-histidine biosynthetic process"/>
    <property type="evidence" value="ECO:0007669"/>
    <property type="project" value="UniProtKB-UniPathway"/>
</dbReference>
<accession>A0A6J7QTV1</accession>
<dbReference type="InterPro" id="IPR011060">
    <property type="entry name" value="RibuloseP-bd_barrel"/>
</dbReference>
<dbReference type="PANTHER" id="PTHR43090">
    <property type="entry name" value="1-(5-PHOSPHORIBOSYL)-5-[(5-PHOSPHORIBOSYLAMINO)METHYLIDENEAMINO] IMIDAZOLE-4-CARBOXAMIDE ISOMERASE"/>
    <property type="match status" value="1"/>
</dbReference>
<keyword evidence="6" id="KW-0963">Cytoplasm</keyword>
<dbReference type="Pfam" id="PF00977">
    <property type="entry name" value="His_biosynth"/>
    <property type="match status" value="1"/>
</dbReference>
<dbReference type="InterPro" id="IPR044524">
    <property type="entry name" value="Isoase_HisA-like"/>
</dbReference>
<comment type="pathway">
    <text evidence="3">Amino-acid biosynthesis; L-histidine biosynthesis; L-histidine from 5-phospho-alpha-D-ribose 1-diphosphate: step 4/9.</text>
</comment>
<comment type="subcellular location">
    <subcellularLocation>
        <location evidence="2">Cytoplasm</location>
    </subcellularLocation>
</comment>
<dbReference type="FunFam" id="3.20.20.70:FF:000009">
    <property type="entry name" value="1-(5-phosphoribosyl)-5-[(5-phosphoribosylamino)methylideneamino] imidazole-4-carboxamide isomerase"/>
    <property type="match status" value="1"/>
</dbReference>
<dbReference type="Gene3D" id="3.20.20.70">
    <property type="entry name" value="Aldolase class I"/>
    <property type="match status" value="1"/>
</dbReference>